<evidence type="ECO:0000256" key="1">
    <source>
        <dbReference type="SAM" id="MobiDB-lite"/>
    </source>
</evidence>
<gene>
    <name evidence="2" type="ORF">XENOCAPTIV_011349</name>
</gene>
<sequence length="87" mass="9883">VTAIRNPMPEEQPVISTTFCPLFAMIRSGRRCVFQRSSAPDGRLAAAGATDHRTFKKLKRIMKPLRPCERPDQSHVHVERNLEPKTT</sequence>
<dbReference type="EMBL" id="JAHRIN010059058">
    <property type="protein sequence ID" value="MEQ2211667.1"/>
    <property type="molecule type" value="Genomic_DNA"/>
</dbReference>
<feature type="non-terminal residue" evidence="2">
    <location>
        <position position="1"/>
    </location>
</feature>
<name>A0ABV0RTU6_9TELE</name>
<dbReference type="Proteomes" id="UP001434883">
    <property type="component" value="Unassembled WGS sequence"/>
</dbReference>
<proteinExistence type="predicted"/>
<keyword evidence="3" id="KW-1185">Reference proteome</keyword>
<feature type="region of interest" description="Disordered" evidence="1">
    <location>
        <begin position="68"/>
        <end position="87"/>
    </location>
</feature>
<comment type="caution">
    <text evidence="2">The sequence shown here is derived from an EMBL/GenBank/DDBJ whole genome shotgun (WGS) entry which is preliminary data.</text>
</comment>
<organism evidence="2 3">
    <name type="scientific">Xenoophorus captivus</name>
    <dbReference type="NCBI Taxonomy" id="1517983"/>
    <lineage>
        <taxon>Eukaryota</taxon>
        <taxon>Metazoa</taxon>
        <taxon>Chordata</taxon>
        <taxon>Craniata</taxon>
        <taxon>Vertebrata</taxon>
        <taxon>Euteleostomi</taxon>
        <taxon>Actinopterygii</taxon>
        <taxon>Neopterygii</taxon>
        <taxon>Teleostei</taxon>
        <taxon>Neoteleostei</taxon>
        <taxon>Acanthomorphata</taxon>
        <taxon>Ovalentaria</taxon>
        <taxon>Atherinomorphae</taxon>
        <taxon>Cyprinodontiformes</taxon>
        <taxon>Goodeidae</taxon>
        <taxon>Xenoophorus</taxon>
    </lineage>
</organism>
<accession>A0ABV0RTU6</accession>
<evidence type="ECO:0000313" key="2">
    <source>
        <dbReference type="EMBL" id="MEQ2211667.1"/>
    </source>
</evidence>
<evidence type="ECO:0000313" key="3">
    <source>
        <dbReference type="Proteomes" id="UP001434883"/>
    </source>
</evidence>
<reference evidence="2 3" key="1">
    <citation type="submission" date="2021-06" db="EMBL/GenBank/DDBJ databases">
        <authorList>
            <person name="Palmer J.M."/>
        </authorList>
    </citation>
    <scope>NUCLEOTIDE SEQUENCE [LARGE SCALE GENOMIC DNA]</scope>
    <source>
        <strain evidence="2 3">XC_2019</strain>
        <tissue evidence="2">Muscle</tissue>
    </source>
</reference>
<protein>
    <submittedName>
        <fullName evidence="2">Uncharacterized protein</fullName>
    </submittedName>
</protein>